<feature type="site" description="Critical for catalysis" evidence="4">
    <location>
        <position position="129"/>
    </location>
</feature>
<evidence type="ECO:0000313" key="8">
    <source>
        <dbReference type="EMBL" id="RCS59690.1"/>
    </source>
</evidence>
<sequence length="157" mass="17594">MSDSVAPRLPAATWAAVVQHAPLVSIDLILEDTQGRILLGMRNNRPAQGYWFVPGGAIHKGETLDVAFGRIAEQELGLTLCRRDAEFIGVQEHHYADCFLGEQFGTHYVVLPYKICLSDTSGLTMDNQHREWVWMPVAELLAHPQVHENVKAYFVLV</sequence>
<dbReference type="CDD" id="cd03430">
    <property type="entry name" value="NUDIX_GDPMH_NudD"/>
    <property type="match status" value="1"/>
</dbReference>
<dbReference type="OrthoDB" id="542521at2"/>
<dbReference type="InterPro" id="IPR015797">
    <property type="entry name" value="NUDIX_hydrolase-like_dom_sf"/>
</dbReference>
<dbReference type="PIRSF" id="PIRSF037599">
    <property type="entry name" value="GDPMH"/>
    <property type="match status" value="1"/>
</dbReference>
<dbReference type="Proteomes" id="UP000252357">
    <property type="component" value="Unassembled WGS sequence"/>
</dbReference>
<evidence type="ECO:0000256" key="4">
    <source>
        <dbReference type="PIRSR" id="PIRSR037599-1"/>
    </source>
</evidence>
<comment type="caution">
    <text evidence="8">The sequence shown here is derived from an EMBL/GenBank/DDBJ whole genome shotgun (WGS) entry which is preliminary data.</text>
</comment>
<dbReference type="Pfam" id="PF00293">
    <property type="entry name" value="NUDIX"/>
    <property type="match status" value="1"/>
</dbReference>
<feature type="binding site" evidence="5">
    <location>
        <position position="75"/>
    </location>
    <ligand>
        <name>Mg(2+)</name>
        <dbReference type="ChEBI" id="CHEBI:18420"/>
    </ligand>
</feature>
<keyword evidence="3 5" id="KW-0460">Magnesium</keyword>
<evidence type="ECO:0000313" key="9">
    <source>
        <dbReference type="Proteomes" id="UP000252357"/>
    </source>
</evidence>
<comment type="cofactor">
    <cofactor evidence="5">
        <name>Mg(2+)</name>
        <dbReference type="ChEBI" id="CHEBI:18420"/>
    </cofactor>
    <text evidence="5">Binds 1 Mg(2+) ion per subunit.</text>
</comment>
<dbReference type="Gene3D" id="3.90.79.10">
    <property type="entry name" value="Nucleoside Triphosphate Pyrophosphohydrolase"/>
    <property type="match status" value="1"/>
</dbReference>
<keyword evidence="9" id="KW-1185">Reference proteome</keyword>
<evidence type="ECO:0000259" key="7">
    <source>
        <dbReference type="PROSITE" id="PS51462"/>
    </source>
</evidence>
<feature type="short sequence motif" description="Nudix box" evidence="6">
    <location>
        <begin position="56"/>
        <end position="77"/>
    </location>
</feature>
<gene>
    <name evidence="8" type="ORF">DU000_02995</name>
</gene>
<feature type="binding site" evidence="5">
    <location>
        <position position="128"/>
    </location>
    <ligand>
        <name>Mg(2+)</name>
        <dbReference type="ChEBI" id="CHEBI:18420"/>
    </ligand>
</feature>
<feature type="domain" description="Nudix hydrolase" evidence="7">
    <location>
        <begin position="19"/>
        <end position="157"/>
    </location>
</feature>
<dbReference type="SUPFAM" id="SSF55811">
    <property type="entry name" value="Nudix"/>
    <property type="match status" value="1"/>
</dbReference>
<dbReference type="PROSITE" id="PS51462">
    <property type="entry name" value="NUDIX"/>
    <property type="match status" value="1"/>
</dbReference>
<accession>A0A368L7P5</accession>
<evidence type="ECO:0000256" key="5">
    <source>
        <dbReference type="PIRSR" id="PIRSR037599-3"/>
    </source>
</evidence>
<dbReference type="PANTHER" id="PTHR43046:SF12">
    <property type="entry name" value="GDP-MANNOSE MANNOSYL HYDROLASE"/>
    <property type="match status" value="1"/>
</dbReference>
<dbReference type="InterPro" id="IPR033715">
    <property type="entry name" value="GDPMH"/>
</dbReference>
<dbReference type="GO" id="GO:0046872">
    <property type="term" value="F:metal ion binding"/>
    <property type="evidence" value="ECO:0007669"/>
    <property type="project" value="UniProtKB-KW"/>
</dbReference>
<dbReference type="EMBL" id="QPGB01000001">
    <property type="protein sequence ID" value="RCS59690.1"/>
    <property type="molecule type" value="Genomic_DNA"/>
</dbReference>
<protein>
    <submittedName>
        <fullName evidence="8">GDP-mannose mannosyl hydrolase</fullName>
    </submittedName>
</protein>
<evidence type="ECO:0000256" key="3">
    <source>
        <dbReference type="ARBA" id="ARBA00022842"/>
    </source>
</evidence>
<dbReference type="InterPro" id="IPR000086">
    <property type="entry name" value="NUDIX_hydrolase_dom"/>
</dbReference>
<dbReference type="AlphaFoldDB" id="A0A368L7P5"/>
<organism evidence="8 9">
    <name type="scientific">Parvibium lacunae</name>
    <dbReference type="NCBI Taxonomy" id="1888893"/>
    <lineage>
        <taxon>Bacteria</taxon>
        <taxon>Pseudomonadati</taxon>
        <taxon>Pseudomonadota</taxon>
        <taxon>Betaproteobacteria</taxon>
        <taxon>Burkholderiales</taxon>
        <taxon>Alcaligenaceae</taxon>
        <taxon>Parvibium</taxon>
    </lineage>
</organism>
<evidence type="ECO:0000256" key="2">
    <source>
        <dbReference type="ARBA" id="ARBA00022801"/>
    </source>
</evidence>
<dbReference type="PANTHER" id="PTHR43046">
    <property type="entry name" value="GDP-MANNOSE MANNOSYL HYDROLASE"/>
    <property type="match status" value="1"/>
</dbReference>
<keyword evidence="2 8" id="KW-0378">Hydrolase</keyword>
<dbReference type="GO" id="GO:0008727">
    <property type="term" value="F:GDP-mannose mannosyl hydrolase activity"/>
    <property type="evidence" value="ECO:0007669"/>
    <property type="project" value="InterPro"/>
</dbReference>
<name>A0A368L7P5_9BURK</name>
<keyword evidence="1 5" id="KW-0479">Metal-binding</keyword>
<proteinExistence type="predicted"/>
<evidence type="ECO:0000256" key="1">
    <source>
        <dbReference type="ARBA" id="ARBA00022723"/>
    </source>
</evidence>
<feature type="binding site" evidence="5">
    <location>
        <position position="55"/>
    </location>
    <ligand>
        <name>Mg(2+)</name>
        <dbReference type="ChEBI" id="CHEBI:18420"/>
    </ligand>
</feature>
<dbReference type="NCBIfam" id="NF011963">
    <property type="entry name" value="PRK15434.1"/>
    <property type="match status" value="1"/>
</dbReference>
<reference evidence="8 9" key="1">
    <citation type="journal article" date="2018" name="Int. J. Syst. Evol. Microbiol.">
        <title>Parvibium lacunae gen. nov., sp. nov., a new member of the family Alcaligenaceae isolated from a freshwater pond.</title>
        <authorList>
            <person name="Chen W.M."/>
            <person name="Xie P.B."/>
            <person name="Hsu M.Y."/>
            <person name="Sheu S.Y."/>
        </authorList>
    </citation>
    <scope>NUCLEOTIDE SEQUENCE [LARGE SCALE GENOMIC DNA]</scope>
    <source>
        <strain evidence="8 9">KMB9</strain>
    </source>
</reference>
<evidence type="ECO:0000256" key="6">
    <source>
        <dbReference type="PIRSR" id="PIRSR037599-4"/>
    </source>
</evidence>